<keyword evidence="2" id="KW-1185">Reference proteome</keyword>
<reference evidence="1" key="1">
    <citation type="submission" date="2021-12" db="EMBL/GenBank/DDBJ databases">
        <authorList>
            <person name="Rodrigo-Torres L."/>
            <person name="Arahal R. D."/>
            <person name="Lucena T."/>
        </authorList>
    </citation>
    <scope>NUCLEOTIDE SEQUENCE</scope>
    <source>
        <strain evidence="1">CECT 8267</strain>
    </source>
</reference>
<dbReference type="PANTHER" id="PTHR33973">
    <property type="entry name" value="OS07G0153300 PROTEIN"/>
    <property type="match status" value="1"/>
</dbReference>
<evidence type="ECO:0008006" key="3">
    <source>
        <dbReference type="Google" id="ProtNLM"/>
    </source>
</evidence>
<protein>
    <recommendedName>
        <fullName evidence="3">DUF1365 domain-containing protein</fullName>
    </recommendedName>
</protein>
<proteinExistence type="predicted"/>
<dbReference type="Pfam" id="PF07103">
    <property type="entry name" value="DUF1365"/>
    <property type="match status" value="1"/>
</dbReference>
<organism evidence="1 2">
    <name type="scientific">Sinobacterium norvegicum</name>
    <dbReference type="NCBI Taxonomy" id="1641715"/>
    <lineage>
        <taxon>Bacteria</taxon>
        <taxon>Pseudomonadati</taxon>
        <taxon>Pseudomonadota</taxon>
        <taxon>Gammaproteobacteria</taxon>
        <taxon>Cellvibrionales</taxon>
        <taxon>Spongiibacteraceae</taxon>
        <taxon>Sinobacterium</taxon>
    </lineage>
</organism>
<dbReference type="InterPro" id="IPR010775">
    <property type="entry name" value="DUF1365"/>
</dbReference>
<dbReference type="EMBL" id="CAKLPX010000001">
    <property type="protein sequence ID" value="CAH0991229.1"/>
    <property type="molecule type" value="Genomic_DNA"/>
</dbReference>
<dbReference type="Proteomes" id="UP000838100">
    <property type="component" value="Unassembled WGS sequence"/>
</dbReference>
<sequence length="254" mass="29654">MSHACYQGSVRHRRFMPCDNSFSYDLFMWYIDLDHIADFQQRRLFSPFSLKRKDYLDGNNTPLKGAVVAELEQELGPLPVEKVFLLTQLRCFGYVINPISCYYCFDKNQQLVALLVEVTNTPWGERQLYRLKCHPNNNTQRINFDKQMHVSPFNPMQMQYQWRNNNPAAGLSIHLSCLLGDQKVMDATLNMKRQQYQSEAENSGNRIFKNPLMTYKIAGLIYWQAAKLFFIKKLPLQRHPGKKITTNTASDSSH</sequence>
<name>A0ABN8EFP4_9GAMM</name>
<evidence type="ECO:0000313" key="1">
    <source>
        <dbReference type="EMBL" id="CAH0991229.1"/>
    </source>
</evidence>
<comment type="caution">
    <text evidence="1">The sequence shown here is derived from an EMBL/GenBank/DDBJ whole genome shotgun (WGS) entry which is preliminary data.</text>
</comment>
<evidence type="ECO:0000313" key="2">
    <source>
        <dbReference type="Proteomes" id="UP000838100"/>
    </source>
</evidence>
<gene>
    <name evidence="1" type="ORF">SIN8267_01331</name>
</gene>
<dbReference type="RefSeq" id="WP_237443886.1">
    <property type="nucleotide sequence ID" value="NZ_CAKLPX010000001.1"/>
</dbReference>
<dbReference type="PANTHER" id="PTHR33973:SF4">
    <property type="entry name" value="OS07G0153300 PROTEIN"/>
    <property type="match status" value="1"/>
</dbReference>
<accession>A0ABN8EFP4</accession>